<dbReference type="AlphaFoldDB" id="A0A7W6W4R1"/>
<comment type="caution">
    <text evidence="6">The sequence shown here is derived from an EMBL/GenBank/DDBJ whole genome shotgun (WGS) entry which is preliminary data.</text>
</comment>
<dbReference type="SUPFAM" id="SSF46689">
    <property type="entry name" value="Homeodomain-like"/>
    <property type="match status" value="1"/>
</dbReference>
<dbReference type="Pfam" id="PF00440">
    <property type="entry name" value="TetR_N"/>
    <property type="match status" value="1"/>
</dbReference>
<dbReference type="Gene3D" id="1.10.357.10">
    <property type="entry name" value="Tetracycline Repressor, domain 2"/>
    <property type="match status" value="1"/>
</dbReference>
<gene>
    <name evidence="6" type="ORF">GGD57_002373</name>
</gene>
<accession>A0A7W6W4R1</accession>
<evidence type="ECO:0000259" key="5">
    <source>
        <dbReference type="PROSITE" id="PS50977"/>
    </source>
</evidence>
<evidence type="ECO:0000313" key="6">
    <source>
        <dbReference type="EMBL" id="MBB4235799.1"/>
    </source>
</evidence>
<dbReference type="InterPro" id="IPR009057">
    <property type="entry name" value="Homeodomain-like_sf"/>
</dbReference>
<evidence type="ECO:0000256" key="4">
    <source>
        <dbReference type="PROSITE-ProRule" id="PRU00335"/>
    </source>
</evidence>
<dbReference type="Proteomes" id="UP000540909">
    <property type="component" value="Unassembled WGS sequence"/>
</dbReference>
<evidence type="ECO:0000256" key="3">
    <source>
        <dbReference type="ARBA" id="ARBA00023163"/>
    </source>
</evidence>
<evidence type="ECO:0000313" key="7">
    <source>
        <dbReference type="Proteomes" id="UP000540909"/>
    </source>
</evidence>
<dbReference type="PANTHER" id="PTHR30055">
    <property type="entry name" value="HTH-TYPE TRANSCRIPTIONAL REGULATOR RUTR"/>
    <property type="match status" value="1"/>
</dbReference>
<dbReference type="PROSITE" id="PS50977">
    <property type="entry name" value="HTH_TETR_2"/>
    <property type="match status" value="1"/>
</dbReference>
<organism evidence="6 7">
    <name type="scientific">Rhizobium esperanzae</name>
    <dbReference type="NCBI Taxonomy" id="1967781"/>
    <lineage>
        <taxon>Bacteria</taxon>
        <taxon>Pseudomonadati</taxon>
        <taxon>Pseudomonadota</taxon>
        <taxon>Alphaproteobacteria</taxon>
        <taxon>Hyphomicrobiales</taxon>
        <taxon>Rhizobiaceae</taxon>
        <taxon>Rhizobium/Agrobacterium group</taxon>
        <taxon>Rhizobium</taxon>
    </lineage>
</organism>
<keyword evidence="2 4" id="KW-0238">DNA-binding</keyword>
<name>A0A7W6W4R1_9HYPH</name>
<evidence type="ECO:0000256" key="2">
    <source>
        <dbReference type="ARBA" id="ARBA00023125"/>
    </source>
</evidence>
<dbReference type="InterPro" id="IPR049445">
    <property type="entry name" value="TetR_SbtR-like_C"/>
</dbReference>
<protein>
    <submittedName>
        <fullName evidence="6">AcrR family transcriptional regulator</fullName>
    </submittedName>
</protein>
<feature type="domain" description="HTH tetR-type" evidence="5">
    <location>
        <begin position="1"/>
        <end position="37"/>
    </location>
</feature>
<dbReference type="Pfam" id="PF21597">
    <property type="entry name" value="TetR_C_43"/>
    <property type="match status" value="1"/>
</dbReference>
<dbReference type="PANTHER" id="PTHR30055:SF234">
    <property type="entry name" value="HTH-TYPE TRANSCRIPTIONAL REGULATOR BETI"/>
    <property type="match status" value="1"/>
</dbReference>
<evidence type="ECO:0000256" key="1">
    <source>
        <dbReference type="ARBA" id="ARBA00023015"/>
    </source>
</evidence>
<proteinExistence type="predicted"/>
<dbReference type="GO" id="GO:0003700">
    <property type="term" value="F:DNA-binding transcription factor activity"/>
    <property type="evidence" value="ECO:0007669"/>
    <property type="project" value="TreeGrafter"/>
</dbReference>
<keyword evidence="3" id="KW-0804">Transcription</keyword>
<dbReference type="GO" id="GO:0000976">
    <property type="term" value="F:transcription cis-regulatory region binding"/>
    <property type="evidence" value="ECO:0007669"/>
    <property type="project" value="TreeGrafter"/>
</dbReference>
<reference evidence="6 7" key="1">
    <citation type="submission" date="2020-08" db="EMBL/GenBank/DDBJ databases">
        <title>Genomic Encyclopedia of Type Strains, Phase IV (KMG-V): Genome sequencing to study the core and pangenomes of soil and plant-associated prokaryotes.</title>
        <authorList>
            <person name="Whitman W."/>
        </authorList>
    </citation>
    <scope>NUCLEOTIDE SEQUENCE [LARGE SCALE GENOMIC DNA]</scope>
    <source>
        <strain evidence="6 7">SEMIA 4089</strain>
    </source>
</reference>
<sequence length="161" mass="17780">MDAIAKDAGVGAGTLYRHFPNKDALLAALLDAHYQTLETKRQLIASEDIEADQMLDRWIDALGDWMLVYDGLPEPLRAAWSEVRSPLSPTCRQVIETTDQFLNKAKREGRARQDLTGHEIFLAALAIAWASGASTADGSTRSALRNLLKLGWTTGKDQQRS</sequence>
<dbReference type="InterPro" id="IPR001647">
    <property type="entry name" value="HTH_TetR"/>
</dbReference>
<dbReference type="InterPro" id="IPR050109">
    <property type="entry name" value="HTH-type_TetR-like_transc_reg"/>
</dbReference>
<dbReference type="EMBL" id="JACIFY010000007">
    <property type="protein sequence ID" value="MBB4235799.1"/>
    <property type="molecule type" value="Genomic_DNA"/>
</dbReference>
<keyword evidence="1" id="KW-0805">Transcription regulation</keyword>
<comment type="caution">
    <text evidence="4">Lacks conserved residue(s) required for the propagation of feature annotation.</text>
</comment>